<dbReference type="WBParaSite" id="nOo.2.0.1.t08196-RA">
    <property type="protein sequence ID" value="nOo.2.0.1.t08196-RA"/>
    <property type="gene ID" value="nOo.2.0.1.g08196"/>
</dbReference>
<gene>
    <name evidence="1" type="ORF">NOO_LOCUS8196</name>
</gene>
<evidence type="ECO:0000313" key="3">
    <source>
        <dbReference type="WBParaSite" id="nOo.2.0.1.t08196-RA"/>
    </source>
</evidence>
<dbReference type="Proteomes" id="UP000271087">
    <property type="component" value="Unassembled WGS sequence"/>
</dbReference>
<accession>A0A182EJB2</accession>
<reference evidence="1 2" key="2">
    <citation type="submission" date="2018-08" db="EMBL/GenBank/DDBJ databases">
        <authorList>
            <person name="Laetsch R D."/>
            <person name="Stevens L."/>
            <person name="Kumar S."/>
            <person name="Blaxter L. M."/>
        </authorList>
    </citation>
    <scope>NUCLEOTIDE SEQUENCE [LARGE SCALE GENOMIC DNA]</scope>
</reference>
<proteinExistence type="predicted"/>
<name>A0A182EJB2_ONCOC</name>
<sequence length="66" mass="7551">MDSKAEVIETAPRQLGAIVINMKRWNEMDPEEITNETKRREFISGQLLQLVLDVADFGLLYSAAKR</sequence>
<evidence type="ECO:0000313" key="1">
    <source>
        <dbReference type="EMBL" id="VDK88624.1"/>
    </source>
</evidence>
<dbReference type="EMBL" id="UYRW01003302">
    <property type="protein sequence ID" value="VDK88624.1"/>
    <property type="molecule type" value="Genomic_DNA"/>
</dbReference>
<organism evidence="3">
    <name type="scientific">Onchocerca ochengi</name>
    <name type="common">Filarial nematode worm</name>
    <dbReference type="NCBI Taxonomy" id="42157"/>
    <lineage>
        <taxon>Eukaryota</taxon>
        <taxon>Metazoa</taxon>
        <taxon>Ecdysozoa</taxon>
        <taxon>Nematoda</taxon>
        <taxon>Chromadorea</taxon>
        <taxon>Rhabditida</taxon>
        <taxon>Spirurina</taxon>
        <taxon>Spiruromorpha</taxon>
        <taxon>Filarioidea</taxon>
        <taxon>Onchocercidae</taxon>
        <taxon>Onchocerca</taxon>
    </lineage>
</organism>
<reference evidence="3" key="1">
    <citation type="submission" date="2016-06" db="UniProtKB">
        <authorList>
            <consortium name="WormBaseParasite"/>
        </authorList>
    </citation>
    <scope>IDENTIFICATION</scope>
</reference>
<evidence type="ECO:0000313" key="2">
    <source>
        <dbReference type="Proteomes" id="UP000271087"/>
    </source>
</evidence>
<keyword evidence="2" id="KW-1185">Reference proteome</keyword>
<dbReference type="AlphaFoldDB" id="A0A182EJB2"/>
<protein>
    <submittedName>
        <fullName evidence="3">PDEase domain-containing protein</fullName>
    </submittedName>
</protein>